<name>A0A385TQ26_PAELA</name>
<dbReference type="Gene3D" id="2.20.25.110">
    <property type="entry name" value="S-adenosyl-L-methionine-dependent methyltransferases"/>
    <property type="match status" value="1"/>
</dbReference>
<dbReference type="GO" id="GO:0032259">
    <property type="term" value="P:methylation"/>
    <property type="evidence" value="ECO:0007669"/>
    <property type="project" value="UniProtKB-KW"/>
</dbReference>
<evidence type="ECO:0000259" key="2">
    <source>
        <dbReference type="Pfam" id="PF13649"/>
    </source>
</evidence>
<gene>
    <name evidence="3" type="ORF">D5F53_07860</name>
</gene>
<dbReference type="KEGG" id="plw:D5F53_07860"/>
<dbReference type="AlphaFoldDB" id="A0A385TQ26"/>
<keyword evidence="3" id="KW-0489">Methyltransferase</keyword>
<proteinExistence type="predicted"/>
<organism evidence="3 4">
    <name type="scientific">Paenibacillus lautus</name>
    <name type="common">Bacillus lautus</name>
    <dbReference type="NCBI Taxonomy" id="1401"/>
    <lineage>
        <taxon>Bacteria</taxon>
        <taxon>Bacillati</taxon>
        <taxon>Bacillota</taxon>
        <taxon>Bacilli</taxon>
        <taxon>Bacillales</taxon>
        <taxon>Paenibacillaceae</taxon>
        <taxon>Paenibacillus</taxon>
    </lineage>
</organism>
<dbReference type="Gene3D" id="3.40.50.150">
    <property type="entry name" value="Vaccinia Virus protein VP39"/>
    <property type="match status" value="1"/>
</dbReference>
<dbReference type="Proteomes" id="UP000266552">
    <property type="component" value="Chromosome"/>
</dbReference>
<reference evidence="3 4" key="1">
    <citation type="submission" date="2018-09" db="EMBL/GenBank/DDBJ databases">
        <title>Genome Sequence of Paenibacillus lautus Strain E7593-69, Azo Dye-Degrading Bacteria, Isolated from Commercial Tattoo Inks.</title>
        <authorList>
            <person name="Nho S.W."/>
            <person name="Kim S.-J."/>
            <person name="Kweon O."/>
            <person name="Cerniglia C.E."/>
        </authorList>
    </citation>
    <scope>NUCLEOTIDE SEQUENCE [LARGE SCALE GENOMIC DNA]</scope>
    <source>
        <strain evidence="3 4">E7593-69</strain>
    </source>
</reference>
<dbReference type="GO" id="GO:0008168">
    <property type="term" value="F:methyltransferase activity"/>
    <property type="evidence" value="ECO:0007669"/>
    <property type="project" value="UniProtKB-KW"/>
</dbReference>
<evidence type="ECO:0000256" key="1">
    <source>
        <dbReference type="ARBA" id="ARBA00022679"/>
    </source>
</evidence>
<protein>
    <submittedName>
        <fullName evidence="3">Class I SAM-dependent methyltransferase</fullName>
    </submittedName>
</protein>
<dbReference type="InterPro" id="IPR041698">
    <property type="entry name" value="Methyltransf_25"/>
</dbReference>
<feature type="domain" description="Methyltransferase" evidence="2">
    <location>
        <begin position="40"/>
        <end position="135"/>
    </location>
</feature>
<dbReference type="Pfam" id="PF13649">
    <property type="entry name" value="Methyltransf_25"/>
    <property type="match status" value="1"/>
</dbReference>
<keyword evidence="1 3" id="KW-0808">Transferase</keyword>
<keyword evidence="4" id="KW-1185">Reference proteome</keyword>
<sequence length="255" mass="28978">MYSSYGALCTEVYDLSKPLGFSFGDVEYYTERLKDVKGKVLEVGCGSGRVLIPLLQAGINIEGVDNSAAMLDSCRRRLAELSLEAKLFEDEMHHFSLADAYDAIIIPAGSFQLVEGRERAESALKHYASNLTPGGRLIADLYIPTELDANHTSTRSWETSDNEVIVLEERRTECNLLDQRIVSILKYEKWKDGHLVQTELQRFPLSWYGMHEFELMLEKQGYEEITKSADYRWMNQPVKAGQMITYEARKASSGR</sequence>
<dbReference type="SUPFAM" id="SSF53335">
    <property type="entry name" value="S-adenosyl-L-methionine-dependent methyltransferases"/>
    <property type="match status" value="1"/>
</dbReference>
<dbReference type="EMBL" id="CP032412">
    <property type="protein sequence ID" value="AYB43205.1"/>
    <property type="molecule type" value="Genomic_DNA"/>
</dbReference>
<dbReference type="RefSeq" id="WP_119847227.1">
    <property type="nucleotide sequence ID" value="NZ_CP032412.1"/>
</dbReference>
<dbReference type="PANTHER" id="PTHR43861">
    <property type="entry name" value="TRANS-ACONITATE 2-METHYLTRANSFERASE-RELATED"/>
    <property type="match status" value="1"/>
</dbReference>
<dbReference type="CDD" id="cd02440">
    <property type="entry name" value="AdoMet_MTases"/>
    <property type="match status" value="1"/>
</dbReference>
<dbReference type="InterPro" id="IPR029063">
    <property type="entry name" value="SAM-dependent_MTases_sf"/>
</dbReference>
<accession>A0A385TQ26</accession>
<evidence type="ECO:0000313" key="4">
    <source>
        <dbReference type="Proteomes" id="UP000266552"/>
    </source>
</evidence>
<evidence type="ECO:0000313" key="3">
    <source>
        <dbReference type="EMBL" id="AYB43205.1"/>
    </source>
</evidence>